<dbReference type="GO" id="GO:0016874">
    <property type="term" value="F:ligase activity"/>
    <property type="evidence" value="ECO:0007669"/>
    <property type="project" value="UniProtKB-KW"/>
</dbReference>
<dbReference type="Pfam" id="PF00501">
    <property type="entry name" value="AMP-binding"/>
    <property type="match status" value="1"/>
</dbReference>
<dbReference type="SUPFAM" id="SSF56801">
    <property type="entry name" value="Acetyl-CoA synthetase-like"/>
    <property type="match status" value="1"/>
</dbReference>
<dbReference type="Proteomes" id="UP001331936">
    <property type="component" value="Unassembled WGS sequence"/>
</dbReference>
<evidence type="ECO:0000256" key="2">
    <source>
        <dbReference type="ARBA" id="ARBA00022598"/>
    </source>
</evidence>
<evidence type="ECO:0000313" key="6">
    <source>
        <dbReference type="Proteomes" id="UP001331936"/>
    </source>
</evidence>
<evidence type="ECO:0000259" key="4">
    <source>
        <dbReference type="Pfam" id="PF13193"/>
    </source>
</evidence>
<evidence type="ECO:0000313" key="5">
    <source>
        <dbReference type="EMBL" id="MEE2032243.1"/>
    </source>
</evidence>
<name>A0ABU7JQE8_9NOCA</name>
<sequence>MTNLSTNLVASARNYPDKTALRCGEDTLSFAEFDAAAARVATLLERAGIAPGDRVAVMLPNTAAFAIVFYGILRRGAVAVPMNPLLKAREIEFFLTNTDAAALFATSAFAEHARAAAVAGDARLWLADDDDLTRLIADLPPQTAPVARSGEDTAVILHTSGTTGKPKGAELTHAGLACNAEVTARTLIQIGPDDVVMGALPLFHVFGLTCGLNASVLVGAMLTLVPRFDPRIALDVIARDRVTVFEGVPTMYAAMLGVAEESDVATTASLRVCVSGGASLPVAVLTEFERTFDAVILEGYGLSETSPVASFNHPNRVRKAGSIGTPIEGVRMRVVDGDGVEVPADRPGEIQIAGPNVMKGYWNLPEETATAIDEAGWFATGDIGRVDTDGYFYIVDRKKDLIIRGGFNVYPREVEEVVYEHPAVAEAAIIGIPHHSLGEEIGAAVTLKPGMNTDPAEIVEFVKQRVAAYKYPRCIWILDDLPHGPTGKILRRDITIPTFESRSNRP</sequence>
<feature type="domain" description="AMP-binding enzyme C-terminal" evidence="4">
    <location>
        <begin position="413"/>
        <end position="488"/>
    </location>
</feature>
<dbReference type="Gene3D" id="3.30.300.30">
    <property type="match status" value="1"/>
</dbReference>
<dbReference type="InterPro" id="IPR042099">
    <property type="entry name" value="ANL_N_sf"/>
</dbReference>
<reference evidence="5 6" key="1">
    <citation type="submission" date="2023-08" db="EMBL/GenBank/DDBJ databases">
        <authorList>
            <person name="Girao M."/>
            <person name="Carvalho M.F."/>
        </authorList>
    </citation>
    <scope>NUCLEOTIDE SEQUENCE [LARGE SCALE GENOMIC DNA]</scope>
    <source>
        <strain evidence="5 6">CC-R104</strain>
    </source>
</reference>
<gene>
    <name evidence="5" type="ORF">Q8814_09005</name>
</gene>
<dbReference type="InterPro" id="IPR025110">
    <property type="entry name" value="AMP-bd_C"/>
</dbReference>
<dbReference type="Pfam" id="PF13193">
    <property type="entry name" value="AMP-binding_C"/>
    <property type="match status" value="1"/>
</dbReference>
<dbReference type="InterPro" id="IPR045851">
    <property type="entry name" value="AMP-bd_C_sf"/>
</dbReference>
<dbReference type="PANTHER" id="PTHR43201:SF5">
    <property type="entry name" value="MEDIUM-CHAIN ACYL-COA LIGASE ACSF2, MITOCHONDRIAL"/>
    <property type="match status" value="1"/>
</dbReference>
<keyword evidence="2 5" id="KW-0436">Ligase</keyword>
<comment type="similarity">
    <text evidence="1">Belongs to the ATP-dependent AMP-binding enzyme family.</text>
</comment>
<proteinExistence type="inferred from homology"/>
<evidence type="ECO:0000259" key="3">
    <source>
        <dbReference type="Pfam" id="PF00501"/>
    </source>
</evidence>
<dbReference type="RefSeq" id="WP_330151667.1">
    <property type="nucleotide sequence ID" value="NZ_JAUZMZ010000036.1"/>
</dbReference>
<dbReference type="PANTHER" id="PTHR43201">
    <property type="entry name" value="ACYL-COA SYNTHETASE"/>
    <property type="match status" value="1"/>
</dbReference>
<evidence type="ECO:0000256" key="1">
    <source>
        <dbReference type="ARBA" id="ARBA00006432"/>
    </source>
</evidence>
<dbReference type="Gene3D" id="3.40.50.12780">
    <property type="entry name" value="N-terminal domain of ligase-like"/>
    <property type="match status" value="1"/>
</dbReference>
<dbReference type="InterPro" id="IPR020845">
    <property type="entry name" value="AMP-binding_CS"/>
</dbReference>
<organism evidence="5 6">
    <name type="scientific">Rhodococcus chondri</name>
    <dbReference type="NCBI Taxonomy" id="3065941"/>
    <lineage>
        <taxon>Bacteria</taxon>
        <taxon>Bacillati</taxon>
        <taxon>Actinomycetota</taxon>
        <taxon>Actinomycetes</taxon>
        <taxon>Mycobacteriales</taxon>
        <taxon>Nocardiaceae</taxon>
        <taxon>Rhodococcus</taxon>
    </lineage>
</organism>
<accession>A0ABU7JQE8</accession>
<protein>
    <submittedName>
        <fullName evidence="5">Long-chain fatty acid--CoA ligase</fullName>
    </submittedName>
</protein>
<dbReference type="EMBL" id="JAUZMZ010000036">
    <property type="protein sequence ID" value="MEE2032243.1"/>
    <property type="molecule type" value="Genomic_DNA"/>
</dbReference>
<dbReference type="InterPro" id="IPR000873">
    <property type="entry name" value="AMP-dep_synth/lig_dom"/>
</dbReference>
<feature type="domain" description="AMP-dependent synthetase/ligase" evidence="3">
    <location>
        <begin position="10"/>
        <end position="362"/>
    </location>
</feature>
<keyword evidence="6" id="KW-1185">Reference proteome</keyword>
<dbReference type="CDD" id="cd05936">
    <property type="entry name" value="FC-FACS_FadD_like"/>
    <property type="match status" value="1"/>
</dbReference>
<comment type="caution">
    <text evidence="5">The sequence shown here is derived from an EMBL/GenBank/DDBJ whole genome shotgun (WGS) entry which is preliminary data.</text>
</comment>
<dbReference type="PROSITE" id="PS00455">
    <property type="entry name" value="AMP_BINDING"/>
    <property type="match status" value="1"/>
</dbReference>